<proteinExistence type="predicted"/>
<reference evidence="1 2" key="1">
    <citation type="journal article" date="2022" name="Plant J.">
        <title>Chromosome-level genome of Camellia lanceoleosa provides a valuable resource for understanding genome evolution and self-incompatibility.</title>
        <authorList>
            <person name="Gong W."/>
            <person name="Xiao S."/>
            <person name="Wang L."/>
            <person name="Liao Z."/>
            <person name="Chang Y."/>
            <person name="Mo W."/>
            <person name="Hu G."/>
            <person name="Li W."/>
            <person name="Zhao G."/>
            <person name="Zhu H."/>
            <person name="Hu X."/>
            <person name="Ji K."/>
            <person name="Xiang X."/>
            <person name="Song Q."/>
            <person name="Yuan D."/>
            <person name="Jin S."/>
            <person name="Zhang L."/>
        </authorList>
    </citation>
    <scope>NUCLEOTIDE SEQUENCE [LARGE SCALE GENOMIC DNA]</scope>
    <source>
        <strain evidence="1">SQ_2022a</strain>
    </source>
</reference>
<dbReference type="EMBL" id="CM045772">
    <property type="protein sequence ID" value="KAI7984882.1"/>
    <property type="molecule type" value="Genomic_DNA"/>
</dbReference>
<evidence type="ECO:0000313" key="1">
    <source>
        <dbReference type="EMBL" id="KAI7984882.1"/>
    </source>
</evidence>
<keyword evidence="2" id="KW-1185">Reference proteome</keyword>
<gene>
    <name evidence="1" type="ORF">LOK49_LG14G01009</name>
</gene>
<evidence type="ECO:0000313" key="2">
    <source>
        <dbReference type="Proteomes" id="UP001060215"/>
    </source>
</evidence>
<comment type="caution">
    <text evidence="1">The sequence shown here is derived from an EMBL/GenBank/DDBJ whole genome shotgun (WGS) entry which is preliminary data.</text>
</comment>
<name>A0ACC0F8B4_9ERIC</name>
<sequence length="189" mass="21826">MEGYLSMKWNFNYEACNIISIIACLVVPVVSLLHTYAKSFSISLWSLALCTVHHDHDHDHDHNQKYEIDTTNVGEEREEDGPELECVVCLNRVSSGEKHQLLGCNHGFHVHCIEAWLQASATCPLCRNPAMPLSPHHRRCRRHPRRQQHFYDDLVSCFFSTLENICKWMESPLDSELMLALCENSKYLS</sequence>
<protein>
    <submittedName>
        <fullName evidence="1">E3 ubiquitin-protein ligase RNF12</fullName>
    </submittedName>
</protein>
<dbReference type="Proteomes" id="UP001060215">
    <property type="component" value="Chromosome 15"/>
</dbReference>
<organism evidence="1 2">
    <name type="scientific">Camellia lanceoleosa</name>
    <dbReference type="NCBI Taxonomy" id="1840588"/>
    <lineage>
        <taxon>Eukaryota</taxon>
        <taxon>Viridiplantae</taxon>
        <taxon>Streptophyta</taxon>
        <taxon>Embryophyta</taxon>
        <taxon>Tracheophyta</taxon>
        <taxon>Spermatophyta</taxon>
        <taxon>Magnoliopsida</taxon>
        <taxon>eudicotyledons</taxon>
        <taxon>Gunneridae</taxon>
        <taxon>Pentapetalae</taxon>
        <taxon>asterids</taxon>
        <taxon>Ericales</taxon>
        <taxon>Theaceae</taxon>
        <taxon>Camellia</taxon>
    </lineage>
</organism>
<accession>A0ACC0F8B4</accession>